<evidence type="ECO:0000256" key="5">
    <source>
        <dbReference type="HAMAP-Rule" id="MF_00249"/>
    </source>
</evidence>
<reference evidence="9" key="1">
    <citation type="journal article" date="2019" name="Int. J. Syst. Evol. Microbiol.">
        <title>The Global Catalogue of Microorganisms (GCM) 10K type strain sequencing project: providing services to taxonomists for standard genome sequencing and annotation.</title>
        <authorList>
            <consortium name="The Broad Institute Genomics Platform"/>
            <consortium name="The Broad Institute Genome Sequencing Center for Infectious Disease"/>
            <person name="Wu L."/>
            <person name="Ma J."/>
        </authorList>
    </citation>
    <scope>NUCLEOTIDE SEQUENCE [LARGE SCALE GENOMIC DNA]</scope>
    <source>
        <strain evidence="9">CGMCC 1.12376</strain>
    </source>
</reference>
<feature type="binding site" evidence="5">
    <location>
        <position position="341"/>
    </location>
    <ligand>
        <name>ATP</name>
        <dbReference type="ChEBI" id="CHEBI:30616"/>
    </ligand>
</feature>
<feature type="binding site" evidence="5">
    <location>
        <begin position="61"/>
        <end position="66"/>
    </location>
    <ligand>
        <name>ATP</name>
        <dbReference type="ChEBI" id="CHEBI:30616"/>
    </ligand>
</feature>
<comment type="function">
    <text evidence="5">ATPase subunit of a proteasome-like degradation complex; this subunit has chaperone activity. The binding of ATP and its subsequent hydrolysis by HslU are essential for unfolding of protein substrates subsequently hydrolyzed by HslV. HslU recognizes the N-terminal part of its protein substrates and unfolds these before they are guided to HslV for hydrolysis.</text>
</comment>
<feature type="binding site" evidence="5">
    <location>
        <position position="277"/>
    </location>
    <ligand>
        <name>ATP</name>
        <dbReference type="ChEBI" id="CHEBI:30616"/>
    </ligand>
</feature>
<evidence type="ECO:0000256" key="4">
    <source>
        <dbReference type="ARBA" id="ARBA00023186"/>
    </source>
</evidence>
<accession>A0ABW4HRK3</accession>
<dbReference type="SUPFAM" id="SSF52540">
    <property type="entry name" value="P-loop containing nucleoside triphosphate hydrolases"/>
    <property type="match status" value="1"/>
</dbReference>
<evidence type="ECO:0000259" key="6">
    <source>
        <dbReference type="SMART" id="SM00382"/>
    </source>
</evidence>
<sequence>MGMELTPRQIVEQLDKYVVGQKNAKRSVAVALRNRYRRMKLDEQIKDEIVPKNILMIGPTGVGKTEIARRLAKLVKAPFVKVEATKFTEVGYVGRDVESMVRDLVEMSVRMVKEEKLAKVQDAAKKEADKRLVNLLVPQTKKQTSIKNPFEMLFNQTPHDSETQNDTQDEEVRNKRQQVERMLALGELEDKIVTVEITETPPSMFDLLQGSGMEQMGMNMQDAFGQFMPTKKKKRKVPVREARKILTQQEAQKLVDMEEVSQEATERAEQAGIIFIDEIDKVAGGAKEQANVSREGVQRDILPIVEGSTVVTKHGPVKTDHILFIAAGAFHMSKPSDLIPELQGRFPIRVELEKLSVEDFKLILTDPSNALTKQYEALLRTEGIEVVFKEDSIERIAEVAYQVNQDTDNIGARRLHTILEKLLEDLLFEAPDITLERIDITSAYVDQKLGNIVKNKDLSQFIL</sequence>
<dbReference type="GO" id="GO:0016787">
    <property type="term" value="F:hydrolase activity"/>
    <property type="evidence" value="ECO:0007669"/>
    <property type="project" value="UniProtKB-KW"/>
</dbReference>
<feature type="domain" description="AAA+ ATPase" evidence="6">
    <location>
        <begin position="50"/>
        <end position="356"/>
    </location>
</feature>
<evidence type="ECO:0000313" key="9">
    <source>
        <dbReference type="Proteomes" id="UP001597221"/>
    </source>
</evidence>
<dbReference type="PANTHER" id="PTHR48102">
    <property type="entry name" value="ATP-DEPENDENT CLP PROTEASE ATP-BINDING SUBUNIT CLPX-LIKE, MITOCHONDRIAL-RELATED"/>
    <property type="match status" value="1"/>
</dbReference>
<dbReference type="NCBIfam" id="NF003544">
    <property type="entry name" value="PRK05201.1"/>
    <property type="match status" value="1"/>
</dbReference>
<comment type="similarity">
    <text evidence="1 5">Belongs to the ClpX chaperone family. HslU subfamily.</text>
</comment>
<evidence type="ECO:0000256" key="3">
    <source>
        <dbReference type="ARBA" id="ARBA00022840"/>
    </source>
</evidence>
<dbReference type="InterPro" id="IPR004491">
    <property type="entry name" value="HslU"/>
</dbReference>
<dbReference type="Pfam" id="PF00004">
    <property type="entry name" value="AAA"/>
    <property type="match status" value="1"/>
</dbReference>
<dbReference type="SMART" id="SM00382">
    <property type="entry name" value="AAA"/>
    <property type="match status" value="1"/>
</dbReference>
<evidence type="ECO:0000256" key="2">
    <source>
        <dbReference type="ARBA" id="ARBA00022741"/>
    </source>
</evidence>
<dbReference type="Proteomes" id="UP001597221">
    <property type="component" value="Unassembled WGS sequence"/>
</dbReference>
<dbReference type="Gene3D" id="1.10.8.60">
    <property type="match status" value="1"/>
</dbReference>
<dbReference type="Pfam" id="PF07724">
    <property type="entry name" value="AAA_2"/>
    <property type="match status" value="1"/>
</dbReference>
<proteinExistence type="inferred from homology"/>
<dbReference type="PANTHER" id="PTHR48102:SF3">
    <property type="entry name" value="ATP-DEPENDENT PROTEASE ATPASE SUBUNIT HSLU"/>
    <property type="match status" value="1"/>
</dbReference>
<gene>
    <name evidence="5 8" type="primary">hslU</name>
    <name evidence="8" type="ORF">ACFSBH_08455</name>
</gene>
<dbReference type="Gene3D" id="3.40.50.300">
    <property type="entry name" value="P-loop containing nucleotide triphosphate hydrolases"/>
    <property type="match status" value="2"/>
</dbReference>
<dbReference type="InterPro" id="IPR019489">
    <property type="entry name" value="Clp_ATPase_C"/>
</dbReference>
<comment type="subcellular location">
    <subcellularLocation>
        <location evidence="5">Cytoplasm</location>
    </subcellularLocation>
</comment>
<keyword evidence="3 5" id="KW-0067">ATP-binding</keyword>
<dbReference type="NCBIfam" id="TIGR00390">
    <property type="entry name" value="hslU"/>
    <property type="match status" value="1"/>
</dbReference>
<protein>
    <recommendedName>
        <fullName evidence="5">ATP-dependent protease ATPase subunit HslU</fullName>
    </recommendedName>
    <alternativeName>
        <fullName evidence="5">Unfoldase HslU</fullName>
    </alternativeName>
</protein>
<comment type="caution">
    <text evidence="8">The sequence shown here is derived from an EMBL/GenBank/DDBJ whole genome shotgun (WGS) entry which is preliminary data.</text>
</comment>
<comment type="subunit">
    <text evidence="5">A double ring-shaped homohexamer of HslV is capped on each side by a ring-shaped HslU homohexamer. The assembly of the HslU/HslV complex is dependent on binding of ATP.</text>
</comment>
<evidence type="ECO:0000259" key="7">
    <source>
        <dbReference type="SMART" id="SM01086"/>
    </source>
</evidence>
<dbReference type="EMBL" id="JBHUDE010000040">
    <property type="protein sequence ID" value="MFD1607682.1"/>
    <property type="molecule type" value="Genomic_DNA"/>
</dbReference>
<dbReference type="InterPro" id="IPR003593">
    <property type="entry name" value="AAA+_ATPase"/>
</dbReference>
<keyword evidence="4 5" id="KW-0143">Chaperone</keyword>
<organism evidence="8 9">
    <name type="scientific">Oceanobacillus luteolus</name>
    <dbReference type="NCBI Taxonomy" id="1274358"/>
    <lineage>
        <taxon>Bacteria</taxon>
        <taxon>Bacillati</taxon>
        <taxon>Bacillota</taxon>
        <taxon>Bacilli</taxon>
        <taxon>Bacillales</taxon>
        <taxon>Bacillaceae</taxon>
        <taxon>Oceanobacillus</taxon>
    </lineage>
</organism>
<keyword evidence="2 5" id="KW-0547">Nucleotide-binding</keyword>
<evidence type="ECO:0000256" key="1">
    <source>
        <dbReference type="ARBA" id="ARBA00009771"/>
    </source>
</evidence>
<dbReference type="InterPro" id="IPR027417">
    <property type="entry name" value="P-loop_NTPase"/>
</dbReference>
<feature type="domain" description="Clp ATPase C-terminal" evidence="7">
    <location>
        <begin position="355"/>
        <end position="454"/>
    </location>
</feature>
<dbReference type="RefSeq" id="WP_379597045.1">
    <property type="nucleotide sequence ID" value="NZ_JAMBON010000001.1"/>
</dbReference>
<name>A0ABW4HRK3_9BACI</name>
<dbReference type="InterPro" id="IPR050052">
    <property type="entry name" value="ATP-dep_Clp_protease_ClpX"/>
</dbReference>
<dbReference type="InterPro" id="IPR003959">
    <property type="entry name" value="ATPase_AAA_core"/>
</dbReference>
<keyword evidence="5" id="KW-0963">Cytoplasm</keyword>
<keyword evidence="8" id="KW-0378">Hydrolase</keyword>
<dbReference type="HAMAP" id="MF_00249">
    <property type="entry name" value="HslU"/>
    <property type="match status" value="1"/>
</dbReference>
<keyword evidence="9" id="KW-1185">Reference proteome</keyword>
<evidence type="ECO:0000313" key="8">
    <source>
        <dbReference type="EMBL" id="MFD1607682.1"/>
    </source>
</evidence>
<feature type="binding site" evidence="5">
    <location>
        <position position="19"/>
    </location>
    <ligand>
        <name>ATP</name>
        <dbReference type="ChEBI" id="CHEBI:30616"/>
    </ligand>
</feature>
<dbReference type="SMART" id="SM01086">
    <property type="entry name" value="ClpB_D2-small"/>
    <property type="match status" value="1"/>
</dbReference>
<feature type="binding site" evidence="5">
    <location>
        <position position="413"/>
    </location>
    <ligand>
        <name>ATP</name>
        <dbReference type="ChEBI" id="CHEBI:30616"/>
    </ligand>
</feature>
<dbReference type="CDD" id="cd19498">
    <property type="entry name" value="RecA-like_HslU"/>
    <property type="match status" value="1"/>
</dbReference>